<dbReference type="PRINTS" id="PR00081">
    <property type="entry name" value="GDHRDH"/>
</dbReference>
<dbReference type="InterPro" id="IPR002347">
    <property type="entry name" value="SDR_fam"/>
</dbReference>
<accession>A0ABP4BTI1</accession>
<dbReference type="PANTHER" id="PTHR44196">
    <property type="entry name" value="DEHYDROGENASE/REDUCTASE SDR FAMILY MEMBER 7B"/>
    <property type="match status" value="1"/>
</dbReference>
<keyword evidence="2" id="KW-0560">Oxidoreductase</keyword>
<dbReference type="PRINTS" id="PR00080">
    <property type="entry name" value="SDRFAMILY"/>
</dbReference>
<proteinExistence type="inferred from homology"/>
<dbReference type="InterPro" id="IPR020904">
    <property type="entry name" value="Sc_DH/Rdtase_CS"/>
</dbReference>
<name>A0ABP4BTI1_9ACTN</name>
<evidence type="ECO:0000256" key="1">
    <source>
        <dbReference type="ARBA" id="ARBA00006484"/>
    </source>
</evidence>
<dbReference type="Gene3D" id="3.40.50.720">
    <property type="entry name" value="NAD(P)-binding Rossmann-like Domain"/>
    <property type="match status" value="1"/>
</dbReference>
<evidence type="ECO:0000313" key="4">
    <source>
        <dbReference type="EMBL" id="GAA0954271.1"/>
    </source>
</evidence>
<gene>
    <name evidence="4" type="ORF">GCM10009560_78050</name>
</gene>
<dbReference type="EMBL" id="BAAAHQ010000065">
    <property type="protein sequence ID" value="GAA0954271.1"/>
    <property type="molecule type" value="Genomic_DNA"/>
</dbReference>
<evidence type="ECO:0000256" key="3">
    <source>
        <dbReference type="RuleBase" id="RU000363"/>
    </source>
</evidence>
<organism evidence="4 5">
    <name type="scientific">Nonomuraea longicatena</name>
    <dbReference type="NCBI Taxonomy" id="83682"/>
    <lineage>
        <taxon>Bacteria</taxon>
        <taxon>Bacillati</taxon>
        <taxon>Actinomycetota</taxon>
        <taxon>Actinomycetes</taxon>
        <taxon>Streptosporangiales</taxon>
        <taxon>Streptosporangiaceae</taxon>
        <taxon>Nonomuraea</taxon>
    </lineage>
</organism>
<protein>
    <submittedName>
        <fullName evidence="4">SDR family oxidoreductase</fullName>
    </submittedName>
</protein>
<dbReference type="Proteomes" id="UP001501578">
    <property type="component" value="Unassembled WGS sequence"/>
</dbReference>
<dbReference type="Pfam" id="PF00106">
    <property type="entry name" value="adh_short"/>
    <property type="match status" value="1"/>
</dbReference>
<comment type="caution">
    <text evidence="4">The sequence shown here is derived from an EMBL/GenBank/DDBJ whole genome shotgun (WGS) entry which is preliminary data.</text>
</comment>
<dbReference type="PANTHER" id="PTHR44196:SF1">
    <property type="entry name" value="DEHYDROGENASE_REDUCTASE SDR FAMILY MEMBER 7B"/>
    <property type="match status" value="1"/>
</dbReference>
<reference evidence="5" key="1">
    <citation type="journal article" date="2019" name="Int. J. Syst. Evol. Microbiol.">
        <title>The Global Catalogue of Microorganisms (GCM) 10K type strain sequencing project: providing services to taxonomists for standard genome sequencing and annotation.</title>
        <authorList>
            <consortium name="The Broad Institute Genomics Platform"/>
            <consortium name="The Broad Institute Genome Sequencing Center for Infectious Disease"/>
            <person name="Wu L."/>
            <person name="Ma J."/>
        </authorList>
    </citation>
    <scope>NUCLEOTIDE SEQUENCE [LARGE SCALE GENOMIC DNA]</scope>
    <source>
        <strain evidence="5">JCM 11136</strain>
    </source>
</reference>
<dbReference type="PROSITE" id="PS00061">
    <property type="entry name" value="ADH_SHORT"/>
    <property type="match status" value="1"/>
</dbReference>
<dbReference type="CDD" id="cd05233">
    <property type="entry name" value="SDR_c"/>
    <property type="match status" value="1"/>
</dbReference>
<dbReference type="SUPFAM" id="SSF51735">
    <property type="entry name" value="NAD(P)-binding Rossmann-fold domains"/>
    <property type="match status" value="1"/>
</dbReference>
<dbReference type="InterPro" id="IPR036291">
    <property type="entry name" value="NAD(P)-bd_dom_sf"/>
</dbReference>
<keyword evidence="5" id="KW-1185">Reference proteome</keyword>
<evidence type="ECO:0000256" key="2">
    <source>
        <dbReference type="ARBA" id="ARBA00023002"/>
    </source>
</evidence>
<evidence type="ECO:0000313" key="5">
    <source>
        <dbReference type="Proteomes" id="UP001501578"/>
    </source>
</evidence>
<comment type="similarity">
    <text evidence="1 3">Belongs to the short-chain dehydrogenases/reductases (SDR) family.</text>
</comment>
<sequence length="230" mass="23523">MPVRRHAPSVGTMTNTALITGASRGLGLALARSLAGAGWNLVLTARGADELARVADELGATAIPGDVTDPRHRERLAAAVPGLDLLVNNAGALGVTPLPPVAGYPLADFRDLLEANVVAPLALVQLTLPALRARGGAIVNVTSDAAAEPYEGWGGYGATKAALEQLSNVLAAEEPEVAVWWVDPGEMNTAMLAQAVGAEEAGQAVDPAEVATALRALVGERPPSGRVNLR</sequence>